<proteinExistence type="predicted"/>
<sequence>MNKLIIACRGDAFGERILALLNAIYISKKVNLKFGYIWNVPRVKFNVDKVINPFDDFPSEKDIFNEDFIHKYSLTDKVNFIAKDGIGIFLKNKKYVLKTIHEYEQSCEYGYISTQYDLSDLCIDVDKIEYLNLLKKIFWNEIGFSNKVINLIALVEKSINFNFYAIHIRIGDILLNNDGKDIFFGRKKASELCLILEVINKTLKDKNIVIFGDDLELIRLIKTKSNNLNNRFVLLPSECINIHISGFDKNFSDVILMSNSNGIYASGSSGFSQLAYRISRNCNSIVSIYDLFTINEQYSIICSRVKSLQGLKKEYQSFSYFYLYLLSNKLSMSYFTQRKHLINAMSFYPNCKTYSILYINLLLDMNKLKELNLLFKERYSYLFLEDSLFFINAYNNKFLYSFIFVKLLKIKDLILYPYIGLFLREMFKGKKIDNSYLENIFKNSKERVEYNDMYNSLYHFFLVSYNTSDTILIGAKERVKNHLAYKLGRILIDNKKNVFKMFFKIFQTLIFHKIIKIKYGMICKFDSKYKLPSLDSYSDKEEGFAIKNYYSYRLGELFIKHPFSFIFRIYNFNAKFRREKNGNKI</sequence>
<dbReference type="AlphaFoldDB" id="A0A0S2CGL4"/>
<dbReference type="GO" id="GO:0016740">
    <property type="term" value="F:transferase activity"/>
    <property type="evidence" value="ECO:0007669"/>
    <property type="project" value="UniProtKB-KW"/>
</dbReference>
<accession>A0A0S2CGL4</accession>
<gene>
    <name evidence="1" type="ORF">HS58.12</name>
</gene>
<reference evidence="1" key="1">
    <citation type="journal article" date="2015" name="PLoS ONE">
        <title>Updated Campylobacter jejuni Capsule PCR Multiplex Typing System and Its Application to Clinical Isolates from South and Southeast Asia.</title>
        <authorList>
            <person name="Poly F."/>
            <person name="Serichantalergs O."/>
            <person name="Kuroiwa J."/>
            <person name="Pootong P."/>
            <person name="Mason C."/>
            <person name="Guerry P."/>
            <person name="Parker C.T."/>
        </authorList>
    </citation>
    <scope>NUCLEOTIDE SEQUENCE</scope>
    <source>
        <strain evidence="1">RM3437</strain>
    </source>
</reference>
<keyword evidence="1" id="KW-0808">Transferase</keyword>
<evidence type="ECO:0000313" key="1">
    <source>
        <dbReference type="EMBL" id="ALN43855.1"/>
    </source>
</evidence>
<dbReference type="EMBL" id="KT893427">
    <property type="protein sequence ID" value="ALN43855.1"/>
    <property type="molecule type" value="Genomic_DNA"/>
</dbReference>
<protein>
    <submittedName>
        <fullName evidence="1">Putative glycosyltransferase</fullName>
    </submittedName>
</protein>
<organism evidence="1">
    <name type="scientific">Campylobacter jejuni subsp. jejuni</name>
    <dbReference type="NCBI Taxonomy" id="32022"/>
    <lineage>
        <taxon>Bacteria</taxon>
        <taxon>Pseudomonadati</taxon>
        <taxon>Campylobacterota</taxon>
        <taxon>Epsilonproteobacteria</taxon>
        <taxon>Campylobacterales</taxon>
        <taxon>Campylobacteraceae</taxon>
        <taxon>Campylobacter</taxon>
    </lineage>
</organism>
<name>A0A0S2CGL4_CAMJU</name>